<dbReference type="SMART" id="SM00327">
    <property type="entry name" value="VWA"/>
    <property type="match status" value="1"/>
</dbReference>
<keyword evidence="3" id="KW-1185">Reference proteome</keyword>
<dbReference type="EMBL" id="QLII01000001">
    <property type="protein sequence ID" value="RAI78636.1"/>
    <property type="molecule type" value="Genomic_DNA"/>
</dbReference>
<comment type="caution">
    <text evidence="2">The sequence shown here is derived from an EMBL/GenBank/DDBJ whole genome shotgun (WGS) entry which is preliminary data.</text>
</comment>
<dbReference type="AlphaFoldDB" id="A0A327NX76"/>
<dbReference type="CDD" id="cd00198">
    <property type="entry name" value="vWFA"/>
    <property type="match status" value="1"/>
</dbReference>
<evidence type="ECO:0000313" key="2">
    <source>
        <dbReference type="EMBL" id="RAI78636.1"/>
    </source>
</evidence>
<gene>
    <name evidence="2" type="ORF">HMF3257_28160</name>
</gene>
<dbReference type="PROSITE" id="PS50234">
    <property type="entry name" value="VWFA"/>
    <property type="match status" value="1"/>
</dbReference>
<dbReference type="InterPro" id="IPR036465">
    <property type="entry name" value="vWFA_dom_sf"/>
</dbReference>
<protein>
    <submittedName>
        <fullName evidence="2">VWA domain-containing protein</fullName>
    </submittedName>
</protein>
<dbReference type="Proteomes" id="UP000249016">
    <property type="component" value="Unassembled WGS sequence"/>
</dbReference>
<proteinExistence type="predicted"/>
<dbReference type="Pfam" id="PF00092">
    <property type="entry name" value="VWA"/>
    <property type="match status" value="1"/>
</dbReference>
<organism evidence="2 3">
    <name type="scientific">Spirosoma telluris</name>
    <dbReference type="NCBI Taxonomy" id="2183553"/>
    <lineage>
        <taxon>Bacteria</taxon>
        <taxon>Pseudomonadati</taxon>
        <taxon>Bacteroidota</taxon>
        <taxon>Cytophagia</taxon>
        <taxon>Cytophagales</taxon>
        <taxon>Cytophagaceae</taxon>
        <taxon>Spirosoma</taxon>
    </lineage>
</organism>
<evidence type="ECO:0000259" key="1">
    <source>
        <dbReference type="PROSITE" id="PS50234"/>
    </source>
</evidence>
<dbReference type="InterPro" id="IPR002035">
    <property type="entry name" value="VWF_A"/>
</dbReference>
<dbReference type="Gene3D" id="3.40.50.410">
    <property type="entry name" value="von Willebrand factor, type A domain"/>
    <property type="match status" value="1"/>
</dbReference>
<dbReference type="SUPFAM" id="SSF53300">
    <property type="entry name" value="vWA-like"/>
    <property type="match status" value="1"/>
</dbReference>
<reference evidence="2 3" key="1">
    <citation type="submission" date="2018-06" db="EMBL/GenBank/DDBJ databases">
        <title>Spirosoma sp. HMF3257 Genome sequencing and assembly.</title>
        <authorList>
            <person name="Kang H."/>
            <person name="Cha I."/>
            <person name="Kim H."/>
            <person name="Kang J."/>
            <person name="Joh K."/>
        </authorList>
    </citation>
    <scope>NUCLEOTIDE SEQUENCE [LARGE SCALE GENOMIC DNA]</scope>
    <source>
        <strain evidence="2 3">HMF3257</strain>
    </source>
</reference>
<sequence length="317" mass="33769">MFIVSCRREIDIPVSSLNAKPSAAATASATTSPVGGDKITFVVDLFVADKNGRFVQGLNQDNFNISDNAYTSYTYQLIDVSKAGLTAKAGGYSAMLLLDQSGSISSSDPENLRIDASKIFLSNLGAEDYAALSSFTTNYSNYFRLHSGFTNQTDRMKRSLDTLSNSVGGGTPLYSTTVQAVNYTAQKGITSNKAVIVFTDGENTESGSLLDATAAAIQQKIPLFTVGLSTSINSSVLAQMASETGGAFFYAKDAGQLISSFGTLGNLLRGQGEIYRTTWSVSRSSGKWAVGQIISSTIQVTLFDGSVIEVPFWLRVK</sequence>
<feature type="domain" description="VWFA" evidence="1">
    <location>
        <begin position="93"/>
        <end position="267"/>
    </location>
</feature>
<evidence type="ECO:0000313" key="3">
    <source>
        <dbReference type="Proteomes" id="UP000249016"/>
    </source>
</evidence>
<name>A0A327NX76_9BACT</name>
<accession>A0A327NX76</accession>